<dbReference type="SUPFAM" id="SSF56371">
    <property type="entry name" value="Ribosome inactivating proteins (RIP)"/>
    <property type="match status" value="1"/>
</dbReference>
<accession>A0A3L6Q5Q0</accession>
<sequence length="393" mass="43555">MAMSAVRALCGAEKERVVGTHKASGACPRCSGAVVAPDVESERRILGLPLCLKNKRNAVIKLLRKTSRRVLHAESNARGALQLPTTRFPAQSAKLPRDKRGLGNIRFRCLPGQKPGPGFDAAISCACGRLPAAAMDYSSALANSWNRNHCFDAPEHASRNKAGKLYAAGSKVAADATGDGKKIVPVPSVKLVMEEKLQFRQRNEGEFGYFNMNKKISFEDGVAGRQRKGRGVDRFHLVKKMEPVLPEPDITIIIQGNTTQPFGYIEQEMKAWLAEHDTSEDILDGTGADTIEDYDALRLQGHPLLELQMKKHALKRWMHVKMQLAVNADIWIRLILRADNVYVKGFANQPAGLPVSCYEITEEPVHGRISNNRPQLFPPEYNAVPLEWGLKYK</sequence>
<dbReference type="EMBL" id="PQIB02000013">
    <property type="protein sequence ID" value="RLM73925.1"/>
    <property type="molecule type" value="Genomic_DNA"/>
</dbReference>
<evidence type="ECO:0000313" key="2">
    <source>
        <dbReference type="EMBL" id="RLM73925.1"/>
    </source>
</evidence>
<dbReference type="GO" id="GO:0006952">
    <property type="term" value="P:defense response"/>
    <property type="evidence" value="ECO:0007669"/>
    <property type="project" value="UniProtKB-KW"/>
</dbReference>
<dbReference type="PANTHER" id="PTHR33320:SF30">
    <property type="entry name" value="OS04G0606200 PROTEIN"/>
    <property type="match status" value="1"/>
</dbReference>
<gene>
    <name evidence="2" type="ORF">C2845_PM15G21200</name>
</gene>
<dbReference type="GO" id="GO:0017148">
    <property type="term" value="P:negative regulation of translation"/>
    <property type="evidence" value="ECO:0007669"/>
    <property type="project" value="UniProtKB-KW"/>
</dbReference>
<keyword evidence="1" id="KW-0800">Toxin</keyword>
<comment type="catalytic activity">
    <reaction evidence="1">
        <text>Endohydrolysis of the N-glycosidic bond at one specific adenosine on the 28S rRNA.</text>
        <dbReference type="EC" id="3.2.2.22"/>
    </reaction>
</comment>
<name>A0A3L6Q5Q0_PANMI</name>
<evidence type="ECO:0000256" key="1">
    <source>
        <dbReference type="RuleBase" id="RU004915"/>
    </source>
</evidence>
<comment type="caution">
    <text evidence="2">The sequence shown here is derived from an EMBL/GenBank/DDBJ whole genome shotgun (WGS) entry which is preliminary data.</text>
</comment>
<dbReference type="InterPro" id="IPR001574">
    <property type="entry name" value="Ribosome_inactivat_prot"/>
</dbReference>
<keyword evidence="1" id="KW-0652">Protein synthesis inhibitor</keyword>
<dbReference type="InterPro" id="IPR036041">
    <property type="entry name" value="Ribosome-inact_prot_sf"/>
</dbReference>
<dbReference type="AlphaFoldDB" id="A0A3L6Q5Q0"/>
<protein>
    <recommendedName>
        <fullName evidence="1">rRNA N-glycosylase</fullName>
        <ecNumber evidence="1">3.2.2.22</ecNumber>
    </recommendedName>
</protein>
<dbReference type="InterPro" id="IPR016138">
    <property type="entry name" value="Ribosome_inactivat_prot_sub1"/>
</dbReference>
<dbReference type="Gene3D" id="3.40.420.10">
    <property type="entry name" value="Ricin (A subunit), domain 1"/>
    <property type="match status" value="1"/>
</dbReference>
<evidence type="ECO:0000313" key="3">
    <source>
        <dbReference type="Proteomes" id="UP000275267"/>
    </source>
</evidence>
<dbReference type="STRING" id="4540.A0A3L6Q5Q0"/>
<dbReference type="Pfam" id="PF00161">
    <property type="entry name" value="RIP"/>
    <property type="match status" value="1"/>
</dbReference>
<proteinExistence type="inferred from homology"/>
<dbReference type="Proteomes" id="UP000275267">
    <property type="component" value="Unassembled WGS sequence"/>
</dbReference>
<keyword evidence="1" id="KW-0611">Plant defense</keyword>
<organism evidence="2 3">
    <name type="scientific">Panicum miliaceum</name>
    <name type="common">Proso millet</name>
    <name type="synonym">Broomcorn millet</name>
    <dbReference type="NCBI Taxonomy" id="4540"/>
    <lineage>
        <taxon>Eukaryota</taxon>
        <taxon>Viridiplantae</taxon>
        <taxon>Streptophyta</taxon>
        <taxon>Embryophyta</taxon>
        <taxon>Tracheophyta</taxon>
        <taxon>Spermatophyta</taxon>
        <taxon>Magnoliopsida</taxon>
        <taxon>Liliopsida</taxon>
        <taxon>Poales</taxon>
        <taxon>Poaceae</taxon>
        <taxon>PACMAD clade</taxon>
        <taxon>Panicoideae</taxon>
        <taxon>Panicodae</taxon>
        <taxon>Paniceae</taxon>
        <taxon>Panicinae</taxon>
        <taxon>Panicum</taxon>
        <taxon>Panicum sect. Panicum</taxon>
    </lineage>
</organism>
<dbReference type="GO" id="GO:0030598">
    <property type="term" value="F:rRNA N-glycosylase activity"/>
    <property type="evidence" value="ECO:0007669"/>
    <property type="project" value="UniProtKB-EC"/>
</dbReference>
<keyword evidence="1" id="KW-0378">Hydrolase</keyword>
<reference evidence="3" key="1">
    <citation type="journal article" date="2019" name="Nat. Commun.">
        <title>The genome of broomcorn millet.</title>
        <authorList>
            <person name="Zou C."/>
            <person name="Miki D."/>
            <person name="Li D."/>
            <person name="Tang Q."/>
            <person name="Xiao L."/>
            <person name="Rajput S."/>
            <person name="Deng P."/>
            <person name="Jia W."/>
            <person name="Huang R."/>
            <person name="Zhang M."/>
            <person name="Sun Y."/>
            <person name="Hu J."/>
            <person name="Fu X."/>
            <person name="Schnable P.S."/>
            <person name="Li F."/>
            <person name="Zhang H."/>
            <person name="Feng B."/>
            <person name="Zhu X."/>
            <person name="Liu R."/>
            <person name="Schnable J.C."/>
            <person name="Zhu J.-K."/>
            <person name="Zhang H."/>
        </authorList>
    </citation>
    <scope>NUCLEOTIDE SEQUENCE [LARGE SCALE GENOMIC DNA]</scope>
</reference>
<comment type="similarity">
    <text evidence="1">Belongs to the ribosome-inactivating protein family.</text>
</comment>
<dbReference type="PANTHER" id="PTHR33320">
    <property type="entry name" value="METHIONYL-TRNA SYNTHETASE"/>
    <property type="match status" value="1"/>
</dbReference>
<dbReference type="EC" id="3.2.2.22" evidence="1"/>
<keyword evidence="3" id="KW-1185">Reference proteome</keyword>
<dbReference type="GO" id="GO:0090729">
    <property type="term" value="F:toxin activity"/>
    <property type="evidence" value="ECO:0007669"/>
    <property type="project" value="UniProtKB-KW"/>
</dbReference>